<keyword evidence="3" id="KW-0418">Kinase</keyword>
<dbReference type="Proteomes" id="UP000189857">
    <property type="component" value="Unassembled WGS sequence"/>
</dbReference>
<accession>A0A1T4QSW3</accession>
<name>A0A1T4QSW3_9FIRM</name>
<evidence type="ECO:0000313" key="3">
    <source>
        <dbReference type="EMBL" id="SKA06842.1"/>
    </source>
</evidence>
<evidence type="ECO:0000313" key="4">
    <source>
        <dbReference type="Proteomes" id="UP000189857"/>
    </source>
</evidence>
<proteinExistence type="inferred from homology"/>
<dbReference type="RefSeq" id="WP_176755130.1">
    <property type="nucleotide sequence ID" value="NZ_FMTO01000026.1"/>
</dbReference>
<dbReference type="InterPro" id="IPR011009">
    <property type="entry name" value="Kinase-like_dom_sf"/>
</dbReference>
<comment type="similarity">
    <text evidence="1">Belongs to the pseudomonas-type ThrB family.</text>
</comment>
<dbReference type="EMBL" id="FUXA01000026">
    <property type="protein sequence ID" value="SKA06842.1"/>
    <property type="molecule type" value="Genomic_DNA"/>
</dbReference>
<dbReference type="PANTHER" id="PTHR21064:SF6">
    <property type="entry name" value="AMINOGLYCOSIDE PHOSPHOTRANSFERASE DOMAIN-CONTAINING PROTEIN"/>
    <property type="match status" value="1"/>
</dbReference>
<dbReference type="SUPFAM" id="SSF56112">
    <property type="entry name" value="Protein kinase-like (PK-like)"/>
    <property type="match status" value="1"/>
</dbReference>
<evidence type="ECO:0000256" key="1">
    <source>
        <dbReference type="ARBA" id="ARBA00038240"/>
    </source>
</evidence>
<dbReference type="Pfam" id="PF01636">
    <property type="entry name" value="APH"/>
    <property type="match status" value="1"/>
</dbReference>
<dbReference type="Gene3D" id="3.30.200.20">
    <property type="entry name" value="Phosphorylase Kinase, domain 1"/>
    <property type="match status" value="1"/>
</dbReference>
<dbReference type="PANTHER" id="PTHR21064">
    <property type="entry name" value="AMINOGLYCOSIDE PHOSPHOTRANSFERASE DOMAIN-CONTAINING PROTEIN-RELATED"/>
    <property type="match status" value="1"/>
</dbReference>
<organism evidence="3 4">
    <name type="scientific">Eubacterium ruminantium</name>
    <dbReference type="NCBI Taxonomy" id="42322"/>
    <lineage>
        <taxon>Bacteria</taxon>
        <taxon>Bacillati</taxon>
        <taxon>Bacillota</taxon>
        <taxon>Clostridia</taxon>
        <taxon>Eubacteriales</taxon>
        <taxon>Eubacteriaceae</taxon>
        <taxon>Eubacterium</taxon>
    </lineage>
</organism>
<keyword evidence="4" id="KW-1185">Reference proteome</keyword>
<dbReference type="InterPro" id="IPR050249">
    <property type="entry name" value="Pseudomonas-type_ThrB"/>
</dbReference>
<dbReference type="AlphaFoldDB" id="A0A1T4QSW3"/>
<gene>
    <name evidence="3" type="ORF">SAMN02745110_02507</name>
</gene>
<dbReference type="GO" id="GO:0019202">
    <property type="term" value="F:amino acid kinase activity"/>
    <property type="evidence" value="ECO:0007669"/>
    <property type="project" value="TreeGrafter"/>
</dbReference>
<sequence>MDERILQKILTKEYGIDSPSLEFLREGGSHTYVVNGKNKYLLKVIGSAFSDTARQSISIMRYLEGNGFLAPKTMLTKSGEAFFETETDGEKKLIVLMEFIDGNEPDMEICAADVGGLVGRFHQLMEKYPEDTVPKEKEFFIGRYLECLRKKNYPRIAEYEELGERLWDKVKYLPQGKCHGDLHRGNLLQNTDGQIFLVDFDTVCRAPFMFDVMVMCDMTDYFNLKLEDIALTKEVYRKFLSGYSGYHALSREEISSFPYWVAIRHFQLQATILEIYGIDCIDEGFIDGQLWWLNKWQETTEEFF</sequence>
<keyword evidence="3" id="KW-0808">Transferase</keyword>
<reference evidence="3 4" key="1">
    <citation type="submission" date="2017-02" db="EMBL/GenBank/DDBJ databases">
        <authorList>
            <person name="Peterson S.W."/>
        </authorList>
    </citation>
    <scope>NUCLEOTIDE SEQUENCE [LARGE SCALE GENOMIC DNA]</scope>
    <source>
        <strain evidence="3 4">ATCC 17233</strain>
    </source>
</reference>
<protein>
    <submittedName>
        <fullName evidence="3">Ser/Thr protein kinase RdoA involved in Cpx stress response, MazF antagonist</fullName>
    </submittedName>
</protein>
<dbReference type="InterPro" id="IPR002575">
    <property type="entry name" value="Aminoglycoside_PTrfase"/>
</dbReference>
<dbReference type="Gene3D" id="3.90.1200.10">
    <property type="match status" value="1"/>
</dbReference>
<feature type="domain" description="Aminoglycoside phosphotransferase" evidence="2">
    <location>
        <begin position="22"/>
        <end position="218"/>
    </location>
</feature>
<evidence type="ECO:0000259" key="2">
    <source>
        <dbReference type="Pfam" id="PF01636"/>
    </source>
</evidence>